<dbReference type="AlphaFoldDB" id="A7INW9"/>
<dbReference type="InterPro" id="IPR009752">
    <property type="entry name" value="Phage_Mu_GpJ"/>
</dbReference>
<protein>
    <recommendedName>
        <fullName evidence="3">DUF1320 domain-containing protein</fullName>
    </recommendedName>
</protein>
<dbReference type="STRING" id="78245.Xaut_4494"/>
<dbReference type="Pfam" id="PF07030">
    <property type="entry name" value="Phage_Mu_Gp36"/>
    <property type="match status" value="1"/>
</dbReference>
<organism evidence="1 2">
    <name type="scientific">Xanthobacter autotrophicus (strain ATCC BAA-1158 / Py2)</name>
    <dbReference type="NCBI Taxonomy" id="78245"/>
    <lineage>
        <taxon>Bacteria</taxon>
        <taxon>Pseudomonadati</taxon>
        <taxon>Pseudomonadota</taxon>
        <taxon>Alphaproteobacteria</taxon>
        <taxon>Hyphomicrobiales</taxon>
        <taxon>Xanthobacteraceae</taxon>
        <taxon>Xanthobacter</taxon>
    </lineage>
</organism>
<accession>A7INW9</accession>
<dbReference type="EMBL" id="CP000781">
    <property type="protein sequence ID" value="ABS69715.1"/>
    <property type="molecule type" value="Genomic_DNA"/>
</dbReference>
<dbReference type="HOGENOM" id="CLU_112375_1_1_5"/>
<name>A7INW9_XANP2</name>
<proteinExistence type="predicted"/>
<evidence type="ECO:0008006" key="3">
    <source>
        <dbReference type="Google" id="ProtNLM"/>
    </source>
</evidence>
<evidence type="ECO:0000313" key="2">
    <source>
        <dbReference type="Proteomes" id="UP000002417"/>
    </source>
</evidence>
<reference evidence="1 2" key="1">
    <citation type="submission" date="2007-07" db="EMBL/GenBank/DDBJ databases">
        <title>Complete sequence of chromosome of Xanthobacter autotrophicus Py2.</title>
        <authorList>
            <consortium name="US DOE Joint Genome Institute"/>
            <person name="Copeland A."/>
            <person name="Lucas S."/>
            <person name="Lapidus A."/>
            <person name="Barry K."/>
            <person name="Glavina del Rio T."/>
            <person name="Hammon N."/>
            <person name="Israni S."/>
            <person name="Dalin E."/>
            <person name="Tice H."/>
            <person name="Pitluck S."/>
            <person name="Sims D."/>
            <person name="Brettin T."/>
            <person name="Bruce D."/>
            <person name="Detter J.C."/>
            <person name="Han C."/>
            <person name="Tapia R."/>
            <person name="Brainard J."/>
            <person name="Schmutz J."/>
            <person name="Larimer F."/>
            <person name="Land M."/>
            <person name="Hauser L."/>
            <person name="Kyrpides N."/>
            <person name="Kim E."/>
            <person name="Ensigns S.A."/>
            <person name="Richardson P."/>
        </authorList>
    </citation>
    <scope>NUCLEOTIDE SEQUENCE [LARGE SCALE GENOMIC DNA]</scope>
    <source>
        <strain evidence="2">ATCC BAA-1158 / Py2</strain>
    </source>
</reference>
<dbReference type="eggNOG" id="COG4387">
    <property type="taxonomic scope" value="Bacteria"/>
</dbReference>
<gene>
    <name evidence="1" type="ordered locus">Xaut_4494</name>
</gene>
<keyword evidence="2" id="KW-1185">Reference proteome</keyword>
<dbReference type="PhylomeDB" id="A7INW9"/>
<dbReference type="KEGG" id="xau:Xaut_4494"/>
<evidence type="ECO:0000313" key="1">
    <source>
        <dbReference type="EMBL" id="ABS69715.1"/>
    </source>
</evidence>
<sequence length="144" mass="15311">MSYATVTDMTSRFGAVEMLRVSVADGLLPPEGEPMPTGRIEQALSDASVLVDSYLRARYAVPVAPPPAELVRAACVLARYDLAHGGDREPSEQMRLARKEVLLWLEKLGSGAASLEGVVPVSAASGARTSDRLRAFTTRPDGGL</sequence>
<dbReference type="Proteomes" id="UP000002417">
    <property type="component" value="Chromosome"/>
</dbReference>